<accession>A0A674G835</accession>
<sequence length="101" mass="10622">MDTMTWMVPGAEGEGYRHQRGRGDGQAQLALLAPRVSAHHPGPGHRSTGAAGHMEQPSLPCCSAAPVVLLRVARSPRQGPQGTHWSPSTSPAPRPPALPTH</sequence>
<organism evidence="2 3">
    <name type="scientific">Taeniopygia guttata</name>
    <name type="common">Zebra finch</name>
    <name type="synonym">Poephila guttata</name>
    <dbReference type="NCBI Taxonomy" id="59729"/>
    <lineage>
        <taxon>Eukaryota</taxon>
        <taxon>Metazoa</taxon>
        <taxon>Chordata</taxon>
        <taxon>Craniata</taxon>
        <taxon>Vertebrata</taxon>
        <taxon>Euteleostomi</taxon>
        <taxon>Archelosauria</taxon>
        <taxon>Archosauria</taxon>
        <taxon>Dinosauria</taxon>
        <taxon>Saurischia</taxon>
        <taxon>Theropoda</taxon>
        <taxon>Coelurosauria</taxon>
        <taxon>Aves</taxon>
        <taxon>Neognathae</taxon>
        <taxon>Neoaves</taxon>
        <taxon>Telluraves</taxon>
        <taxon>Australaves</taxon>
        <taxon>Passeriformes</taxon>
        <taxon>Passeroidea</taxon>
        <taxon>Estrildidae</taxon>
        <taxon>Estrildinae</taxon>
        <taxon>Taeniopygia</taxon>
    </lineage>
</organism>
<name>A0A674G835_TAEGU</name>
<feature type="region of interest" description="Disordered" evidence="1">
    <location>
        <begin position="72"/>
        <end position="101"/>
    </location>
</feature>
<evidence type="ECO:0000313" key="2">
    <source>
        <dbReference type="Ensembl" id="ENSTGUP00000018674.1"/>
    </source>
</evidence>
<dbReference type="InParanoid" id="A0A674G835"/>
<proteinExistence type="predicted"/>
<reference evidence="2" key="3">
    <citation type="submission" date="2025-09" db="UniProtKB">
        <authorList>
            <consortium name="Ensembl"/>
        </authorList>
    </citation>
    <scope>IDENTIFICATION</scope>
</reference>
<dbReference type="Proteomes" id="UP000007754">
    <property type="component" value="Chromosome 9"/>
</dbReference>
<feature type="compositionally biased region" description="Pro residues" evidence="1">
    <location>
        <begin position="90"/>
        <end position="101"/>
    </location>
</feature>
<dbReference type="Ensembl" id="ENSTGUT00000028815.1">
    <property type="protein sequence ID" value="ENSTGUP00000018674.1"/>
    <property type="gene ID" value="ENSTGUG00000021593.1"/>
</dbReference>
<reference evidence="2" key="2">
    <citation type="submission" date="2025-08" db="UniProtKB">
        <authorList>
            <consortium name="Ensembl"/>
        </authorList>
    </citation>
    <scope>IDENTIFICATION</scope>
</reference>
<reference evidence="2 3" key="1">
    <citation type="journal article" date="2010" name="Nature">
        <title>The genome of a songbird.</title>
        <authorList>
            <person name="Warren W.C."/>
            <person name="Clayton D.F."/>
            <person name="Ellegren H."/>
            <person name="Arnold A.P."/>
            <person name="Hillier L.W."/>
            <person name="Kunstner A."/>
            <person name="Searle S."/>
            <person name="White S."/>
            <person name="Vilella A.J."/>
            <person name="Fairley S."/>
            <person name="Heger A."/>
            <person name="Kong L."/>
            <person name="Ponting C.P."/>
            <person name="Jarvis E.D."/>
            <person name="Mello C.V."/>
            <person name="Minx P."/>
            <person name="Lovell P."/>
            <person name="Velho T.A."/>
            <person name="Ferris M."/>
            <person name="Balakrishnan C.N."/>
            <person name="Sinha S."/>
            <person name="Blatti C."/>
            <person name="London S.E."/>
            <person name="Li Y."/>
            <person name="Lin Y.C."/>
            <person name="George J."/>
            <person name="Sweedler J."/>
            <person name="Southey B."/>
            <person name="Gunaratne P."/>
            <person name="Watson M."/>
            <person name="Nam K."/>
            <person name="Backstrom N."/>
            <person name="Smeds L."/>
            <person name="Nabholz B."/>
            <person name="Itoh Y."/>
            <person name="Whitney O."/>
            <person name="Pfenning A.R."/>
            <person name="Howard J."/>
            <person name="Volker M."/>
            <person name="Skinner B.M."/>
            <person name="Griffin D.K."/>
            <person name="Ye L."/>
            <person name="McLaren W.M."/>
            <person name="Flicek P."/>
            <person name="Quesada V."/>
            <person name="Velasco G."/>
            <person name="Lopez-Otin C."/>
            <person name="Puente X.S."/>
            <person name="Olender T."/>
            <person name="Lancet D."/>
            <person name="Smit A.F."/>
            <person name="Hubley R."/>
            <person name="Konkel M.K."/>
            <person name="Walker J.A."/>
            <person name="Batzer M.A."/>
            <person name="Gu W."/>
            <person name="Pollock D.D."/>
            <person name="Chen L."/>
            <person name="Cheng Z."/>
            <person name="Eichler E.E."/>
            <person name="Stapley J."/>
            <person name="Slate J."/>
            <person name="Ekblom R."/>
            <person name="Birkhead T."/>
            <person name="Burke T."/>
            <person name="Burt D."/>
            <person name="Scharff C."/>
            <person name="Adam I."/>
            <person name="Richard H."/>
            <person name="Sultan M."/>
            <person name="Soldatov A."/>
            <person name="Lehrach H."/>
            <person name="Edwards S.V."/>
            <person name="Yang S.P."/>
            <person name="Li X."/>
            <person name="Graves T."/>
            <person name="Fulton L."/>
            <person name="Nelson J."/>
            <person name="Chinwalla A."/>
            <person name="Hou S."/>
            <person name="Mardis E.R."/>
            <person name="Wilson R.K."/>
        </authorList>
    </citation>
    <scope>NUCLEOTIDE SEQUENCE [LARGE SCALE GENOMIC DNA]</scope>
</reference>
<protein>
    <submittedName>
        <fullName evidence="2">Uncharacterized protein</fullName>
    </submittedName>
</protein>
<evidence type="ECO:0000313" key="3">
    <source>
        <dbReference type="Proteomes" id="UP000007754"/>
    </source>
</evidence>
<feature type="region of interest" description="Disordered" evidence="1">
    <location>
        <begin position="1"/>
        <end position="23"/>
    </location>
</feature>
<feature type="compositionally biased region" description="Basic and acidic residues" evidence="1">
    <location>
        <begin position="14"/>
        <end position="23"/>
    </location>
</feature>
<dbReference type="AlphaFoldDB" id="A0A674G835"/>
<evidence type="ECO:0000256" key="1">
    <source>
        <dbReference type="SAM" id="MobiDB-lite"/>
    </source>
</evidence>
<keyword evidence="3" id="KW-1185">Reference proteome</keyword>